<evidence type="ECO:0000256" key="7">
    <source>
        <dbReference type="ARBA" id="ARBA00048798"/>
    </source>
</evidence>
<comment type="pathway">
    <text evidence="3">Amino-acid biosynthesis; L-leucine biosynthesis; L-leucine from 3-methyl-2-oxobutanoate: step 4/4.</text>
</comment>
<evidence type="ECO:0000256" key="5">
    <source>
        <dbReference type="ARBA" id="ARBA00013053"/>
    </source>
</evidence>
<keyword evidence="9" id="KW-0032">Aminotransferase</keyword>
<dbReference type="SUPFAM" id="SSF56752">
    <property type="entry name" value="D-aminoacid aminotransferase-like PLP-dependent enzymes"/>
    <property type="match status" value="1"/>
</dbReference>
<dbReference type="Gene3D" id="3.30.470.10">
    <property type="match status" value="1"/>
</dbReference>
<comment type="similarity">
    <text evidence="4">Belongs to the class-IV pyridoxal-phosphate-dependent aminotransferase family.</text>
</comment>
<dbReference type="Pfam" id="PF01063">
    <property type="entry name" value="Aminotran_4"/>
    <property type="match status" value="1"/>
</dbReference>
<evidence type="ECO:0000256" key="2">
    <source>
        <dbReference type="ARBA" id="ARBA00004931"/>
    </source>
</evidence>
<dbReference type="EC" id="2.6.1.42" evidence="5"/>
<evidence type="ECO:0000256" key="8">
    <source>
        <dbReference type="ARBA" id="ARBA00049229"/>
    </source>
</evidence>
<evidence type="ECO:0000256" key="3">
    <source>
        <dbReference type="ARBA" id="ARBA00005072"/>
    </source>
</evidence>
<name>A0ABW4WVN1_9BACT</name>
<protein>
    <recommendedName>
        <fullName evidence="5">branched-chain-amino-acid transaminase</fullName>
        <ecNumber evidence="5">2.6.1.42</ecNumber>
    </recommendedName>
</protein>
<keyword evidence="10" id="KW-1185">Reference proteome</keyword>
<reference evidence="10" key="1">
    <citation type="journal article" date="2019" name="Int. J. Syst. Evol. Microbiol.">
        <title>The Global Catalogue of Microorganisms (GCM) 10K type strain sequencing project: providing services to taxonomists for standard genome sequencing and annotation.</title>
        <authorList>
            <consortium name="The Broad Institute Genomics Platform"/>
            <consortium name="The Broad Institute Genome Sequencing Center for Infectious Disease"/>
            <person name="Wu L."/>
            <person name="Ma J."/>
        </authorList>
    </citation>
    <scope>NUCLEOTIDE SEQUENCE [LARGE SCALE GENOMIC DNA]</scope>
    <source>
        <strain evidence="10">JCM 16545</strain>
    </source>
</reference>
<comment type="catalytic activity">
    <reaction evidence="6">
        <text>L-valine + 2-oxoglutarate = 3-methyl-2-oxobutanoate + L-glutamate</text>
        <dbReference type="Rhea" id="RHEA:24813"/>
        <dbReference type="ChEBI" id="CHEBI:11851"/>
        <dbReference type="ChEBI" id="CHEBI:16810"/>
        <dbReference type="ChEBI" id="CHEBI:29985"/>
        <dbReference type="ChEBI" id="CHEBI:57762"/>
        <dbReference type="EC" id="2.6.1.42"/>
    </reaction>
</comment>
<dbReference type="InterPro" id="IPR050571">
    <property type="entry name" value="Class-IV_PLP-Dep_Aminotrnsfr"/>
</dbReference>
<dbReference type="Gene3D" id="3.20.10.10">
    <property type="entry name" value="D-amino Acid Aminotransferase, subunit A, domain 2"/>
    <property type="match status" value="1"/>
</dbReference>
<gene>
    <name evidence="9" type="ORF">ACFSKU_05125</name>
</gene>
<accession>A0ABW4WVN1</accession>
<dbReference type="CDD" id="cd00449">
    <property type="entry name" value="PLPDE_IV"/>
    <property type="match status" value="1"/>
</dbReference>
<evidence type="ECO:0000256" key="6">
    <source>
        <dbReference type="ARBA" id="ARBA00048212"/>
    </source>
</evidence>
<keyword evidence="9" id="KW-0808">Transferase</keyword>
<dbReference type="InterPro" id="IPR036038">
    <property type="entry name" value="Aminotransferase-like"/>
</dbReference>
<comment type="catalytic activity">
    <reaction evidence="8">
        <text>L-leucine + 2-oxoglutarate = 4-methyl-2-oxopentanoate + L-glutamate</text>
        <dbReference type="Rhea" id="RHEA:18321"/>
        <dbReference type="ChEBI" id="CHEBI:16810"/>
        <dbReference type="ChEBI" id="CHEBI:17865"/>
        <dbReference type="ChEBI" id="CHEBI:29985"/>
        <dbReference type="ChEBI" id="CHEBI:57427"/>
        <dbReference type="EC" id="2.6.1.42"/>
    </reaction>
</comment>
<dbReference type="GO" id="GO:0008483">
    <property type="term" value="F:transaminase activity"/>
    <property type="evidence" value="ECO:0007669"/>
    <property type="project" value="UniProtKB-KW"/>
</dbReference>
<evidence type="ECO:0000313" key="10">
    <source>
        <dbReference type="Proteomes" id="UP001597369"/>
    </source>
</evidence>
<comment type="catalytic activity">
    <reaction evidence="7">
        <text>L-isoleucine + 2-oxoglutarate = (S)-3-methyl-2-oxopentanoate + L-glutamate</text>
        <dbReference type="Rhea" id="RHEA:24801"/>
        <dbReference type="ChEBI" id="CHEBI:16810"/>
        <dbReference type="ChEBI" id="CHEBI:29985"/>
        <dbReference type="ChEBI" id="CHEBI:35146"/>
        <dbReference type="ChEBI" id="CHEBI:58045"/>
        <dbReference type="EC" id="2.6.1.42"/>
    </reaction>
</comment>
<organism evidence="9 10">
    <name type="scientific">Pontibacter silvestris</name>
    <dbReference type="NCBI Taxonomy" id="2305183"/>
    <lineage>
        <taxon>Bacteria</taxon>
        <taxon>Pseudomonadati</taxon>
        <taxon>Bacteroidota</taxon>
        <taxon>Cytophagia</taxon>
        <taxon>Cytophagales</taxon>
        <taxon>Hymenobacteraceae</taxon>
        <taxon>Pontibacter</taxon>
    </lineage>
</organism>
<dbReference type="PANTHER" id="PTHR42743:SF11">
    <property type="entry name" value="AMINODEOXYCHORISMATE LYASE"/>
    <property type="match status" value="1"/>
</dbReference>
<evidence type="ECO:0000256" key="4">
    <source>
        <dbReference type="ARBA" id="ARBA00009320"/>
    </source>
</evidence>
<evidence type="ECO:0000256" key="1">
    <source>
        <dbReference type="ARBA" id="ARBA00004824"/>
    </source>
</evidence>
<dbReference type="Proteomes" id="UP001597369">
    <property type="component" value="Unassembled WGS sequence"/>
</dbReference>
<comment type="pathway">
    <text evidence="1">Amino-acid biosynthesis; L-isoleucine biosynthesis; L-isoleucine from 2-oxobutanoate: step 4/4.</text>
</comment>
<proteinExistence type="inferred from homology"/>
<dbReference type="InterPro" id="IPR043132">
    <property type="entry name" value="BCAT-like_C"/>
</dbReference>
<dbReference type="PANTHER" id="PTHR42743">
    <property type="entry name" value="AMINO-ACID AMINOTRANSFERASE"/>
    <property type="match status" value="1"/>
</dbReference>
<dbReference type="InterPro" id="IPR001544">
    <property type="entry name" value="Aminotrans_IV"/>
</dbReference>
<dbReference type="RefSeq" id="WP_229961076.1">
    <property type="nucleotide sequence ID" value="NZ_JAJJWI010000010.1"/>
</dbReference>
<sequence>MQATKPQLFAYIHKEILPLQHAFLHVSDLAIQRGYGVFDFFKVQQGQPLFLNDYLDRFYESARLMELQVPFSREELVNIIFKLIEVNKLEVSGMKMILTGGYSSNGYDPVEPNLIMIQQPLVLPGQELIDKGIRIITHNYVREIPHAKTINYSIGIRLINQIRQRGAADVLYQLGGVVTEFPRCNFFIVKQDDTVVTPADNVLLGITRKNVLKLAGRNYKAKTGTITLDDIVQAKEAFLTSTTKRILPVVQVNETVIGNGKPGSVTLSLLKDLITLEEEQLAVEQ</sequence>
<dbReference type="EMBL" id="JBHUHV010000018">
    <property type="protein sequence ID" value="MFD2066256.1"/>
    <property type="molecule type" value="Genomic_DNA"/>
</dbReference>
<evidence type="ECO:0000313" key="9">
    <source>
        <dbReference type="EMBL" id="MFD2066256.1"/>
    </source>
</evidence>
<comment type="caution">
    <text evidence="9">The sequence shown here is derived from an EMBL/GenBank/DDBJ whole genome shotgun (WGS) entry which is preliminary data.</text>
</comment>
<dbReference type="InterPro" id="IPR043131">
    <property type="entry name" value="BCAT-like_N"/>
</dbReference>
<comment type="pathway">
    <text evidence="2">Amino-acid biosynthesis; L-valine biosynthesis; L-valine from pyruvate: step 4/4.</text>
</comment>